<accession>A0A3Q9IVN2</accession>
<sequence length="537" mass="60555">MILTMKKIYFVLLAVMFFCGCYDDKGNYDYTTQEAFEISLEETYFERQIGGHLSIQPTIKTKIPETDLTYQWEVHSLKPGDGYTLFNKFAEGKDLDWECVSTELMPGIGQYTIRLHATQTSTQRNFYSEQITLSIAGVTGLLVLHGNDSQSDIGLLVAPEFRGTNVMDETIENYPTMYSQANGSKIQGKGKAIYHLFTSNMVYNGLENRCYVAALTDQGVTLANYSGLQRSADYLDLFYSPSIPHGKPQSFYVYDSYETIVDDGMLFFTTPSYAPLYIAPLDDDVQASLEEFENGIYFSPFVLRGKSGATYTRMIMFNMIDRGFVGYSDGSMWPNRYTKLDATLDGTTSVPFNPAKMDADLLYMDHGGSTNHTMAVMQENDGKKLVVEMDFNTQTLSQMPYAKYSDVSGLQDFDQAFSYAFGEDQFHMCYYATSNAIYRYSVEKGKVPQSEKLMTIDGQVVDFKGAEITMMRLLKPNATTNDSWSYKYYNQMLVVGTYANGEGTLRAFIVDQSSGRVLSETSYSGFDRIYDVAVKGL</sequence>
<dbReference type="EMBL" id="CP032819">
    <property type="protein sequence ID" value="AZS31027.1"/>
    <property type="molecule type" value="Genomic_DNA"/>
</dbReference>
<dbReference type="AlphaFoldDB" id="A0A3Q9IVN2"/>
<organism evidence="1 2">
    <name type="scientific">Butyricimonas faecalis</name>
    <dbReference type="NCBI Taxonomy" id="2093856"/>
    <lineage>
        <taxon>Bacteria</taxon>
        <taxon>Pseudomonadati</taxon>
        <taxon>Bacteroidota</taxon>
        <taxon>Bacteroidia</taxon>
        <taxon>Bacteroidales</taxon>
        <taxon>Odoribacteraceae</taxon>
        <taxon>Butyricimonas</taxon>
    </lineage>
</organism>
<dbReference type="PROSITE" id="PS51257">
    <property type="entry name" value="PROKAR_LIPOPROTEIN"/>
    <property type="match status" value="1"/>
</dbReference>
<dbReference type="InterPro" id="IPR032183">
    <property type="entry name" value="PKD-like"/>
</dbReference>
<evidence type="ECO:0000313" key="2">
    <source>
        <dbReference type="Proteomes" id="UP000270673"/>
    </source>
</evidence>
<dbReference type="OrthoDB" id="1095195at2"/>
<gene>
    <name evidence="1" type="ORF">D8S85_16665</name>
</gene>
<dbReference type="Proteomes" id="UP000270673">
    <property type="component" value="Chromosome"/>
</dbReference>
<evidence type="ECO:0008006" key="3">
    <source>
        <dbReference type="Google" id="ProtNLM"/>
    </source>
</evidence>
<proteinExistence type="predicted"/>
<protein>
    <recommendedName>
        <fullName evidence="3">PKD-like family protein</fullName>
    </recommendedName>
</protein>
<name>A0A3Q9IVN2_9BACT</name>
<dbReference type="KEGG" id="buy:D8S85_16665"/>
<evidence type="ECO:0000313" key="1">
    <source>
        <dbReference type="EMBL" id="AZS31027.1"/>
    </source>
</evidence>
<reference evidence="1 2" key="1">
    <citation type="submission" date="2018-10" db="EMBL/GenBank/DDBJ databases">
        <title>Butyricimonas faecalis sp. nov., isolated from human faeces and emended description of the genus Butyricimonas.</title>
        <authorList>
            <person name="Le Roy T."/>
            <person name="Van der Smissen P."/>
            <person name="Paquot A."/>
            <person name="Delzenne N."/>
            <person name="Muccioli G."/>
            <person name="Collet J.-F."/>
            <person name="Cani P.D."/>
        </authorList>
    </citation>
    <scope>NUCLEOTIDE SEQUENCE [LARGE SCALE GENOMIC DNA]</scope>
    <source>
        <strain evidence="1 2">H184</strain>
    </source>
</reference>
<dbReference type="Pfam" id="PF16407">
    <property type="entry name" value="PKD_2"/>
    <property type="match status" value="1"/>
</dbReference>
<keyword evidence="2" id="KW-1185">Reference proteome</keyword>